<sequence>MQKQRIVEVEHEDHVATFPAPRAGPRLRLANADDVSVVGPARRLQNDLARAFAADSGWSVKRTVIVGCVFHGVVLGSLAVAASNLLPHIVRWGS</sequence>
<comment type="caution">
    <text evidence="2">The sequence shown here is derived from an EMBL/GenBank/DDBJ whole genome shotgun (WGS) entry which is preliminary data.</text>
</comment>
<reference evidence="2 3" key="1">
    <citation type="submission" date="2023-07" db="EMBL/GenBank/DDBJ databases">
        <title>Sorghum-associated microbial communities from plants grown in Nebraska, USA.</title>
        <authorList>
            <person name="Schachtman D."/>
        </authorList>
    </citation>
    <scope>NUCLEOTIDE SEQUENCE [LARGE SCALE GENOMIC DNA]</scope>
    <source>
        <strain evidence="2 3">DS2154</strain>
    </source>
</reference>
<evidence type="ECO:0000256" key="1">
    <source>
        <dbReference type="SAM" id="Phobius"/>
    </source>
</evidence>
<keyword evidence="1" id="KW-0812">Transmembrane</keyword>
<evidence type="ECO:0000313" key="3">
    <source>
        <dbReference type="Proteomes" id="UP001262754"/>
    </source>
</evidence>
<protein>
    <submittedName>
        <fullName evidence="2">Uncharacterized protein</fullName>
    </submittedName>
</protein>
<keyword evidence="1" id="KW-0472">Membrane</keyword>
<gene>
    <name evidence="2" type="ORF">J2800_004454</name>
</gene>
<keyword evidence="3" id="KW-1185">Reference proteome</keyword>
<organism evidence="2 3">
    <name type="scientific">Caulobacter rhizosphaerae</name>
    <dbReference type="NCBI Taxonomy" id="2010972"/>
    <lineage>
        <taxon>Bacteria</taxon>
        <taxon>Pseudomonadati</taxon>
        <taxon>Pseudomonadota</taxon>
        <taxon>Alphaproteobacteria</taxon>
        <taxon>Caulobacterales</taxon>
        <taxon>Caulobacteraceae</taxon>
        <taxon>Caulobacter</taxon>
    </lineage>
</organism>
<feature type="transmembrane region" description="Helical" evidence="1">
    <location>
        <begin position="64"/>
        <end position="86"/>
    </location>
</feature>
<accession>A0ABU1N5I4</accession>
<proteinExistence type="predicted"/>
<evidence type="ECO:0000313" key="2">
    <source>
        <dbReference type="EMBL" id="MDR6533684.1"/>
    </source>
</evidence>
<dbReference type="EMBL" id="JAVDRL010000014">
    <property type="protein sequence ID" value="MDR6533684.1"/>
    <property type="molecule type" value="Genomic_DNA"/>
</dbReference>
<keyword evidence="1" id="KW-1133">Transmembrane helix</keyword>
<name>A0ABU1N5I4_9CAUL</name>
<dbReference type="Proteomes" id="UP001262754">
    <property type="component" value="Unassembled WGS sequence"/>
</dbReference>
<dbReference type="RefSeq" id="WP_163230905.1">
    <property type="nucleotide sequence ID" value="NZ_BMLD01000002.1"/>
</dbReference>